<evidence type="ECO:0000256" key="5">
    <source>
        <dbReference type="ARBA" id="ARBA00023136"/>
    </source>
</evidence>
<sequence>MNRLVIAIVALVIAVYVLFSSLFIVNEREQAIVMRFGEITREIQEPGIYFKVPTDFVETVQYIDKRLLRYDLERIRLQVSGGQFYIVDAFITYRIVDPIRFRQSVLGSLQLAEQRIATRLESALRAVYGLREFDAALSEQRSEMMREASDLVATDMTELGIEVVDVRVLVTDLTPEVSQQTYERMQAERNAEAALIRARGQEQAQILRAIADRQAVEVVSAANRDSEIIRGEGDAEQNRLFAEAYSQDQSFFEFYRSMEAYRNALADGNTTMVLSPDSAFFNYFGSNGALPDFPAPTATPIDIGVEGPSEEPIDSTAIDDLLATDSLVSGEGADDLEQNVQNLEELIETENLGSEVLPEETAPAEPAPAGGAEPAPAQ</sequence>
<evidence type="ECO:0000256" key="2">
    <source>
        <dbReference type="ARBA" id="ARBA00007862"/>
    </source>
</evidence>
<dbReference type="AlphaFoldDB" id="G4RFC2"/>
<comment type="similarity">
    <text evidence="2">Belongs to the band 7/mec-2 family. HflC subfamily.</text>
</comment>
<dbReference type="eggNOG" id="COG0330">
    <property type="taxonomic scope" value="Bacteria"/>
</dbReference>
<feature type="domain" description="Band 7" evidence="8">
    <location>
        <begin position="20"/>
        <end position="185"/>
    </location>
</feature>
<dbReference type="RefSeq" id="WP_014131109.1">
    <property type="nucleotide sequence ID" value="NC_016078.1"/>
</dbReference>
<evidence type="ECO:0000256" key="7">
    <source>
        <dbReference type="SAM" id="Phobius"/>
    </source>
</evidence>
<dbReference type="Pfam" id="PF01145">
    <property type="entry name" value="Band_7"/>
    <property type="match status" value="1"/>
</dbReference>
<dbReference type="MEROPS" id="I87.001"/>
<name>G4RFC2_PELHB</name>
<dbReference type="EMBL" id="CP003075">
    <property type="protein sequence ID" value="AEQ51960.1"/>
    <property type="molecule type" value="Genomic_DNA"/>
</dbReference>
<feature type="compositionally biased region" description="Low complexity" evidence="6">
    <location>
        <begin position="359"/>
        <end position="378"/>
    </location>
</feature>
<evidence type="ECO:0000256" key="3">
    <source>
        <dbReference type="ARBA" id="ARBA00022692"/>
    </source>
</evidence>
<dbReference type="HOGENOM" id="CLU_059167_2_0_5"/>
<keyword evidence="4 7" id="KW-1133">Transmembrane helix</keyword>
<reference evidence="9 10" key="1">
    <citation type="journal article" date="2012" name="J. Bacteriol.">
        <title>Complete genome sequence of Pelagibacterium halotolerans B2T.</title>
        <authorList>
            <person name="Huo Y.Y."/>
            <person name="Cheng H."/>
            <person name="Han X.F."/>
            <person name="Jiang X.W."/>
            <person name="Sun C."/>
            <person name="Zhang X.Q."/>
            <person name="Zhu X.F."/>
            <person name="Liu Y.F."/>
            <person name="Li P.F."/>
            <person name="Ni P.X."/>
            <person name="Wu M."/>
        </authorList>
    </citation>
    <scope>NUCLEOTIDE SEQUENCE [LARGE SCALE GENOMIC DNA]</scope>
    <source>
        <strain evidence="10">DSM 22347 / JCM 15775 / CGMCC 1.7692 / B2</strain>
    </source>
</reference>
<dbReference type="Gene3D" id="3.30.479.30">
    <property type="entry name" value="Band 7 domain"/>
    <property type="match status" value="1"/>
</dbReference>
<dbReference type="STRING" id="1082931.KKY_1950"/>
<proteinExistence type="inferred from homology"/>
<evidence type="ECO:0000256" key="4">
    <source>
        <dbReference type="ARBA" id="ARBA00022989"/>
    </source>
</evidence>
<feature type="transmembrane region" description="Helical" evidence="7">
    <location>
        <begin position="6"/>
        <end position="25"/>
    </location>
</feature>
<evidence type="ECO:0000256" key="1">
    <source>
        <dbReference type="ARBA" id="ARBA00004167"/>
    </source>
</evidence>
<evidence type="ECO:0000259" key="8">
    <source>
        <dbReference type="SMART" id="SM00244"/>
    </source>
</evidence>
<keyword evidence="10" id="KW-1185">Reference proteome</keyword>
<dbReference type="GO" id="GO:0016020">
    <property type="term" value="C:membrane"/>
    <property type="evidence" value="ECO:0007669"/>
    <property type="project" value="UniProtKB-SubCell"/>
</dbReference>
<dbReference type="InterPro" id="IPR010200">
    <property type="entry name" value="HflC"/>
</dbReference>
<dbReference type="PANTHER" id="PTHR42911:SF1">
    <property type="entry name" value="MODULATOR OF FTSH PROTEASE HFLC"/>
    <property type="match status" value="1"/>
</dbReference>
<keyword evidence="3 7" id="KW-0812">Transmembrane</keyword>
<dbReference type="Proteomes" id="UP000008850">
    <property type="component" value="Chromosome"/>
</dbReference>
<dbReference type="KEGG" id="phl:KKY_1950"/>
<gene>
    <name evidence="9" type="ordered locus">KKY_1950</name>
</gene>
<dbReference type="SMART" id="SM00244">
    <property type="entry name" value="PHB"/>
    <property type="match status" value="1"/>
</dbReference>
<keyword evidence="5 7" id="KW-0472">Membrane</keyword>
<evidence type="ECO:0000313" key="9">
    <source>
        <dbReference type="EMBL" id="AEQ51960.1"/>
    </source>
</evidence>
<evidence type="ECO:0000256" key="6">
    <source>
        <dbReference type="SAM" id="MobiDB-lite"/>
    </source>
</evidence>
<dbReference type="SUPFAM" id="SSF117892">
    <property type="entry name" value="Band 7/SPFH domain"/>
    <property type="match status" value="1"/>
</dbReference>
<comment type="subcellular location">
    <subcellularLocation>
        <location evidence="1">Membrane</location>
        <topology evidence="1">Single-pass membrane protein</topology>
    </subcellularLocation>
</comment>
<protein>
    <submittedName>
        <fullName evidence="9">HflC protein</fullName>
    </submittedName>
</protein>
<feature type="region of interest" description="Disordered" evidence="6">
    <location>
        <begin position="349"/>
        <end position="378"/>
    </location>
</feature>
<dbReference type="PATRIC" id="fig|1082931.4.peg.1919"/>
<dbReference type="PANTHER" id="PTHR42911">
    <property type="entry name" value="MODULATOR OF FTSH PROTEASE HFLC"/>
    <property type="match status" value="1"/>
</dbReference>
<organism evidence="9 10">
    <name type="scientific">Pelagibacterium halotolerans (strain DSM 22347 / JCM 15775 / CGMCC 1.7692 / B2)</name>
    <dbReference type="NCBI Taxonomy" id="1082931"/>
    <lineage>
        <taxon>Bacteria</taxon>
        <taxon>Pseudomonadati</taxon>
        <taxon>Pseudomonadota</taxon>
        <taxon>Alphaproteobacteria</taxon>
        <taxon>Hyphomicrobiales</taxon>
        <taxon>Devosiaceae</taxon>
        <taxon>Pelagibacterium</taxon>
    </lineage>
</organism>
<dbReference type="InterPro" id="IPR036013">
    <property type="entry name" value="Band_7/SPFH_dom_sf"/>
</dbReference>
<accession>G4RFC2</accession>
<dbReference type="CDD" id="cd03405">
    <property type="entry name" value="SPFH_HflC"/>
    <property type="match status" value="1"/>
</dbReference>
<evidence type="ECO:0000313" key="10">
    <source>
        <dbReference type="Proteomes" id="UP000008850"/>
    </source>
</evidence>
<dbReference type="InterPro" id="IPR001107">
    <property type="entry name" value="Band_7"/>
</dbReference>